<sequence>MKSAILDFFRAFREEEQAWIQSLQTPTNTDFHTPSSTLQDCSLHYGELAFVLAGLKPCLLIQLPTPELTTAFYEGVIVPRLLTHPAYAQLSAPSDLGLSCKRITGRVRSPEMSLQGYVLLWSRRTVLSHPQADRIQRGIDRVCPQETTLHSGDQTGSENVGDNQEDEDEISEEDLAVMLDIPGRLPKTHAEMLQMIEVSYWHQVSSSNTTGSAQATEPTLLTAFAAQPDQIPEIHAHFRRYRTTLLQVLELPIQLHIQSMADMAK</sequence>
<evidence type="ECO:0000313" key="3">
    <source>
        <dbReference type="Proteomes" id="UP000738359"/>
    </source>
</evidence>
<reference evidence="2" key="1">
    <citation type="journal article" date="2020" name="Fungal Divers.">
        <title>Resolving the Mortierellaceae phylogeny through synthesis of multi-gene phylogenetics and phylogenomics.</title>
        <authorList>
            <person name="Vandepol N."/>
            <person name="Liber J."/>
            <person name="Desiro A."/>
            <person name="Na H."/>
            <person name="Kennedy M."/>
            <person name="Barry K."/>
            <person name="Grigoriev I.V."/>
            <person name="Miller A.N."/>
            <person name="O'Donnell K."/>
            <person name="Stajich J.E."/>
            <person name="Bonito G."/>
        </authorList>
    </citation>
    <scope>NUCLEOTIDE SEQUENCE</scope>
    <source>
        <strain evidence="2">CK1249</strain>
    </source>
</reference>
<evidence type="ECO:0000313" key="2">
    <source>
        <dbReference type="EMBL" id="KAF9964487.1"/>
    </source>
</evidence>
<dbReference type="AlphaFoldDB" id="A0A9P6J864"/>
<proteinExistence type="predicted"/>
<dbReference type="EMBL" id="JAAAHY010000358">
    <property type="protein sequence ID" value="KAF9964487.1"/>
    <property type="molecule type" value="Genomic_DNA"/>
</dbReference>
<name>A0A9P6J864_MORAP</name>
<evidence type="ECO:0000256" key="1">
    <source>
        <dbReference type="SAM" id="MobiDB-lite"/>
    </source>
</evidence>
<accession>A0A9P6J864</accession>
<protein>
    <submittedName>
        <fullName evidence="2">Uncharacterized protein</fullName>
    </submittedName>
</protein>
<keyword evidence="3" id="KW-1185">Reference proteome</keyword>
<organism evidence="2 3">
    <name type="scientific">Mortierella alpina</name>
    <name type="common">Oleaginous fungus</name>
    <name type="synonym">Mortierella renispora</name>
    <dbReference type="NCBI Taxonomy" id="64518"/>
    <lineage>
        <taxon>Eukaryota</taxon>
        <taxon>Fungi</taxon>
        <taxon>Fungi incertae sedis</taxon>
        <taxon>Mucoromycota</taxon>
        <taxon>Mortierellomycotina</taxon>
        <taxon>Mortierellomycetes</taxon>
        <taxon>Mortierellales</taxon>
        <taxon>Mortierellaceae</taxon>
        <taxon>Mortierella</taxon>
    </lineage>
</organism>
<feature type="compositionally biased region" description="Polar residues" evidence="1">
    <location>
        <begin position="145"/>
        <end position="162"/>
    </location>
</feature>
<gene>
    <name evidence="2" type="ORF">BGZ70_006390</name>
</gene>
<feature type="region of interest" description="Disordered" evidence="1">
    <location>
        <begin position="137"/>
        <end position="169"/>
    </location>
</feature>
<dbReference type="Proteomes" id="UP000738359">
    <property type="component" value="Unassembled WGS sequence"/>
</dbReference>
<comment type="caution">
    <text evidence="2">The sequence shown here is derived from an EMBL/GenBank/DDBJ whole genome shotgun (WGS) entry which is preliminary data.</text>
</comment>
<dbReference type="OrthoDB" id="61900at2759"/>